<accession>A0A1D2A284</accession>
<feature type="compositionally biased region" description="Basic residues" evidence="1">
    <location>
        <begin position="53"/>
        <end position="64"/>
    </location>
</feature>
<organism evidence="2">
    <name type="scientific">Auxenochlorella protothecoides</name>
    <name type="common">Green microalga</name>
    <name type="synonym">Chlorella protothecoides</name>
    <dbReference type="NCBI Taxonomy" id="3075"/>
    <lineage>
        <taxon>Eukaryota</taxon>
        <taxon>Viridiplantae</taxon>
        <taxon>Chlorophyta</taxon>
        <taxon>core chlorophytes</taxon>
        <taxon>Trebouxiophyceae</taxon>
        <taxon>Chlorellales</taxon>
        <taxon>Chlorellaceae</taxon>
        <taxon>Auxenochlorella</taxon>
    </lineage>
</organism>
<evidence type="ECO:0000313" key="2">
    <source>
        <dbReference type="EMBL" id="JAT73085.1"/>
    </source>
</evidence>
<feature type="compositionally biased region" description="Basic residues" evidence="1">
    <location>
        <begin position="170"/>
        <end position="182"/>
    </location>
</feature>
<feature type="compositionally biased region" description="Basic residues" evidence="1">
    <location>
        <begin position="82"/>
        <end position="108"/>
    </location>
</feature>
<gene>
    <name evidence="2" type="ORF">g.84543</name>
</gene>
<feature type="non-terminal residue" evidence="2">
    <location>
        <position position="1"/>
    </location>
</feature>
<dbReference type="EMBL" id="GDKF01005537">
    <property type="protein sequence ID" value="JAT73085.1"/>
    <property type="molecule type" value="Transcribed_RNA"/>
</dbReference>
<evidence type="ECO:0000256" key="1">
    <source>
        <dbReference type="SAM" id="MobiDB-lite"/>
    </source>
</evidence>
<feature type="non-terminal residue" evidence="2">
    <location>
        <position position="379"/>
    </location>
</feature>
<dbReference type="AlphaFoldDB" id="A0A1D2A284"/>
<protein>
    <submittedName>
        <fullName evidence="2">Uncharacterized protein</fullName>
    </submittedName>
</protein>
<name>A0A1D2A284_AUXPR</name>
<reference evidence="2" key="1">
    <citation type="submission" date="2015-08" db="EMBL/GenBank/DDBJ databases">
        <authorList>
            <person name="Babu N.S."/>
            <person name="Beckwith C.J."/>
            <person name="Beseler K.G."/>
            <person name="Brison A."/>
            <person name="Carone J.V."/>
            <person name="Caskin T.P."/>
            <person name="Diamond M."/>
            <person name="Durham M.E."/>
            <person name="Foxe J.M."/>
            <person name="Go M."/>
            <person name="Henderson B.A."/>
            <person name="Jones I.B."/>
            <person name="McGettigan J.A."/>
            <person name="Micheletti S.J."/>
            <person name="Nasrallah M.E."/>
            <person name="Ortiz D."/>
            <person name="Piller C.R."/>
            <person name="Privatt S.R."/>
            <person name="Schneider S.L."/>
            <person name="Sharp S."/>
            <person name="Smith T.C."/>
            <person name="Stanton J.D."/>
            <person name="Ullery H.E."/>
            <person name="Wilson R.J."/>
            <person name="Serrano M.G."/>
            <person name="Buck G."/>
            <person name="Lee V."/>
            <person name="Wang Y."/>
            <person name="Carvalho R."/>
            <person name="Voegtly L."/>
            <person name="Shi R."/>
            <person name="Duckworth R."/>
            <person name="Johnson A."/>
            <person name="Loviza R."/>
            <person name="Walstead R."/>
            <person name="Shah Z."/>
            <person name="Kiflezghi M."/>
            <person name="Wade K."/>
            <person name="Ball S.L."/>
            <person name="Bradley K.W."/>
            <person name="Asai D.J."/>
            <person name="Bowman C.A."/>
            <person name="Russell D.A."/>
            <person name="Pope W.H."/>
            <person name="Jacobs-Sera D."/>
            <person name="Hendrix R.W."/>
            <person name="Hatfull G.F."/>
        </authorList>
    </citation>
    <scope>NUCLEOTIDE SEQUENCE</scope>
</reference>
<sequence length="379" mass="40026">QQARHLELGALCAGASRRAVQPAGRGLHVPARHACSAPAHQRRPGAGSPGAAAHHHPRSGRRGGRAAPDVHRPPCGQGGGARARRAGRAARRRAGALPRHWRHGRAGRRALPLAPGPGRDGPDPGQPRRPGSELGCPTGAALRGLAGGLRRGRGGRSRRPRPDPGATGRRPARRRRARRRGLRQPERTERARRVRAQARRAGRAGAGRWDLRAPCRRADALLLPGRCAGVPGAEQLRRCQRGAGRCRGRSAGGRPRRALRALRRVGRRGHGRRQRGEDARLGHGGVDPRVGPGRAGGGAGRRAQPTGLPGHDAHPLAHIAGRRPCAGALRRVCAPEAGRSGRSGGGGRCCSDRSSASLCGCWDGARGARCLHRRRGRVC</sequence>
<feature type="compositionally biased region" description="Basic residues" evidence="1">
    <location>
        <begin position="192"/>
        <end position="201"/>
    </location>
</feature>
<proteinExistence type="predicted"/>
<feature type="region of interest" description="Disordered" evidence="1">
    <location>
        <begin position="35"/>
        <end position="201"/>
    </location>
</feature>
<feature type="compositionally biased region" description="Basic residues" evidence="1">
    <location>
        <begin position="150"/>
        <end position="159"/>
    </location>
</feature>
<feature type="region of interest" description="Disordered" evidence="1">
    <location>
        <begin position="266"/>
        <end position="311"/>
    </location>
</feature>